<evidence type="ECO:0000313" key="3">
    <source>
        <dbReference type="Proteomes" id="UP001371391"/>
    </source>
</evidence>
<dbReference type="Proteomes" id="UP001371391">
    <property type="component" value="Unassembled WGS sequence"/>
</dbReference>
<sequence>MSTTLPTTIYIDYKFWTDAFTSLVSLAVAFTAVVFTIKQSKATIKHNRLSVTPVICDNLDLFDNTVMYSITNKGLGTAKVNDFRFNYRGTILDFEKFEEEFKKDNIDIIDNSHQFHIATQEDNSYISKDEKIVILKFSFANKLSINKQLKDEKMKELKANFSLEFEYSSLYNNSTKHEFEFKTKK</sequence>
<dbReference type="RefSeq" id="WP_341602909.1">
    <property type="nucleotide sequence ID" value="NZ_JBAKAW010000010.1"/>
</dbReference>
<keyword evidence="1" id="KW-0812">Transmembrane</keyword>
<organism evidence="2 3">
    <name type="scientific">Pseudoalteromonas issachenkonii</name>
    <dbReference type="NCBI Taxonomy" id="152297"/>
    <lineage>
        <taxon>Bacteria</taxon>
        <taxon>Pseudomonadati</taxon>
        <taxon>Pseudomonadota</taxon>
        <taxon>Gammaproteobacteria</taxon>
        <taxon>Alteromonadales</taxon>
        <taxon>Pseudoalteromonadaceae</taxon>
        <taxon>Pseudoalteromonas</taxon>
    </lineage>
</organism>
<dbReference type="EMBL" id="JBAKAW010000010">
    <property type="protein sequence ID" value="MEL0655743.1"/>
    <property type="molecule type" value="Genomic_DNA"/>
</dbReference>
<evidence type="ECO:0000256" key="1">
    <source>
        <dbReference type="SAM" id="Phobius"/>
    </source>
</evidence>
<keyword evidence="3" id="KW-1185">Reference proteome</keyword>
<comment type="caution">
    <text evidence="2">The sequence shown here is derived from an EMBL/GenBank/DDBJ whole genome shotgun (WGS) entry which is preliminary data.</text>
</comment>
<keyword evidence="1" id="KW-1133">Transmembrane helix</keyword>
<name>A0ABU9H1M8_9GAMM</name>
<keyword evidence="1" id="KW-0472">Membrane</keyword>
<evidence type="ECO:0000313" key="2">
    <source>
        <dbReference type="EMBL" id="MEL0655743.1"/>
    </source>
</evidence>
<gene>
    <name evidence="2" type="ORF">V6257_11920</name>
</gene>
<reference evidence="2 3" key="1">
    <citation type="submission" date="2024-02" db="EMBL/GenBank/DDBJ databases">
        <title>Bacteria isolated from the canopy kelp, Nereocystis luetkeana.</title>
        <authorList>
            <person name="Pfister C.A."/>
            <person name="Younker I.T."/>
            <person name="Light S.H."/>
        </authorList>
    </citation>
    <scope>NUCLEOTIDE SEQUENCE [LARGE SCALE GENOMIC DNA]</scope>
    <source>
        <strain evidence="2 3">TI.1.03</strain>
    </source>
</reference>
<protein>
    <recommendedName>
        <fullName evidence="4">SMODS-associating 2TM beta-strand rich effector domain-containing protein</fullName>
    </recommendedName>
</protein>
<feature type="transmembrane region" description="Helical" evidence="1">
    <location>
        <begin position="20"/>
        <end position="37"/>
    </location>
</feature>
<evidence type="ECO:0008006" key="4">
    <source>
        <dbReference type="Google" id="ProtNLM"/>
    </source>
</evidence>
<accession>A0ABU9H1M8</accession>
<proteinExistence type="predicted"/>